<evidence type="ECO:0000313" key="3">
    <source>
        <dbReference type="Proteomes" id="UP000541610"/>
    </source>
</evidence>
<proteinExistence type="predicted"/>
<dbReference type="OrthoDB" id="10631284at2759"/>
<dbReference type="EMBL" id="JABANP010000001">
    <property type="protein sequence ID" value="KAF4697698.1"/>
    <property type="molecule type" value="Genomic_DNA"/>
</dbReference>
<evidence type="ECO:0000313" key="2">
    <source>
        <dbReference type="EMBL" id="KAF4697698.1"/>
    </source>
</evidence>
<protein>
    <submittedName>
        <fullName evidence="2">Uncharacterized protein</fullName>
    </submittedName>
</protein>
<feature type="region of interest" description="Disordered" evidence="1">
    <location>
        <begin position="1"/>
        <end position="25"/>
    </location>
</feature>
<organism evidence="2 3">
    <name type="scientific">Perkinsus olseni</name>
    <name type="common">Perkinsus atlanticus</name>
    <dbReference type="NCBI Taxonomy" id="32597"/>
    <lineage>
        <taxon>Eukaryota</taxon>
        <taxon>Sar</taxon>
        <taxon>Alveolata</taxon>
        <taxon>Perkinsozoa</taxon>
        <taxon>Perkinsea</taxon>
        <taxon>Perkinsida</taxon>
        <taxon>Perkinsidae</taxon>
        <taxon>Perkinsus</taxon>
    </lineage>
</organism>
<evidence type="ECO:0000256" key="1">
    <source>
        <dbReference type="SAM" id="MobiDB-lite"/>
    </source>
</evidence>
<reference evidence="2 3" key="1">
    <citation type="submission" date="2020-04" db="EMBL/GenBank/DDBJ databases">
        <title>Perkinsus olseni comparative genomics.</title>
        <authorList>
            <person name="Bogema D.R."/>
        </authorList>
    </citation>
    <scope>NUCLEOTIDE SEQUENCE [LARGE SCALE GENOMIC DNA]</scope>
    <source>
        <strain evidence="2">00978-12</strain>
    </source>
</reference>
<accession>A0A7J6PNK8</accession>
<dbReference type="AlphaFoldDB" id="A0A7J6PNK8"/>
<feature type="region of interest" description="Disordered" evidence="1">
    <location>
        <begin position="107"/>
        <end position="144"/>
    </location>
</feature>
<gene>
    <name evidence="2" type="ORF">FOZ60_000050</name>
</gene>
<comment type="caution">
    <text evidence="2">The sequence shown here is derived from an EMBL/GenBank/DDBJ whole genome shotgun (WGS) entry which is preliminary data.</text>
</comment>
<feature type="compositionally biased region" description="Basic and acidic residues" evidence="1">
    <location>
        <begin position="15"/>
        <end position="25"/>
    </location>
</feature>
<feature type="compositionally biased region" description="Acidic residues" evidence="1">
    <location>
        <begin position="109"/>
        <end position="128"/>
    </location>
</feature>
<dbReference type="Proteomes" id="UP000541610">
    <property type="component" value="Unassembled WGS sequence"/>
</dbReference>
<sequence>MSSPPSPRTIGRSDTTGKAHVEENPAGRSRVTAICPCCCPPRASPTLLCSDIYAWFKTKWRRWWQHSSRGWRKMAGRTAVSEYNFDYYSATPDRRPDSEVFRLTPIFEEGTEGGNDDDDDSTEGDDVDSLGLSVTPALATPPRVDEPDTPLLRYLWSHSSRSWEYSPDRHDTLITLPSSTSRVFDDDEEEEEDIEELQGVAGARQLLLDTAFEGR</sequence>
<name>A0A7J6PNK8_PEROL</name>